<reference evidence="3" key="1">
    <citation type="submission" date="2022-10" db="EMBL/GenBank/DDBJ databases">
        <title>Genome assembly of Pristionchus species.</title>
        <authorList>
            <person name="Yoshida K."/>
            <person name="Sommer R.J."/>
        </authorList>
    </citation>
    <scope>NUCLEOTIDE SEQUENCE [LARGE SCALE GENOMIC DNA]</scope>
    <source>
        <strain evidence="3">RS5460</strain>
    </source>
</reference>
<name>A0AAN4ZGZ0_9BILA</name>
<evidence type="ECO:0000313" key="3">
    <source>
        <dbReference type="Proteomes" id="UP001328107"/>
    </source>
</evidence>
<dbReference type="Proteomes" id="UP001328107">
    <property type="component" value="Unassembled WGS sequence"/>
</dbReference>
<protein>
    <submittedName>
        <fullName evidence="2">Uncharacterized protein</fullName>
    </submittedName>
</protein>
<feature type="non-terminal residue" evidence="2">
    <location>
        <position position="1"/>
    </location>
</feature>
<dbReference type="EMBL" id="BTRK01000002">
    <property type="protein sequence ID" value="GMR37752.1"/>
    <property type="molecule type" value="Genomic_DNA"/>
</dbReference>
<evidence type="ECO:0000256" key="1">
    <source>
        <dbReference type="SAM" id="MobiDB-lite"/>
    </source>
</evidence>
<keyword evidence="3" id="KW-1185">Reference proteome</keyword>
<sequence length="104" mass="11066">ADSPSSRGSPPEGCRGRGRQSLATRRANCGEGVGAGVFCETADGGSSVEGTCAVQYCSGEELARGKEIQQLEARVRKVLSSPRQERGRRQEQLASGQISLRSIW</sequence>
<gene>
    <name evidence="2" type="ORF">PMAYCL1PPCAC_07947</name>
</gene>
<feature type="region of interest" description="Disordered" evidence="1">
    <location>
        <begin position="1"/>
        <end position="21"/>
    </location>
</feature>
<comment type="caution">
    <text evidence="2">The sequence shown here is derived from an EMBL/GenBank/DDBJ whole genome shotgun (WGS) entry which is preliminary data.</text>
</comment>
<organism evidence="2 3">
    <name type="scientific">Pristionchus mayeri</name>
    <dbReference type="NCBI Taxonomy" id="1317129"/>
    <lineage>
        <taxon>Eukaryota</taxon>
        <taxon>Metazoa</taxon>
        <taxon>Ecdysozoa</taxon>
        <taxon>Nematoda</taxon>
        <taxon>Chromadorea</taxon>
        <taxon>Rhabditida</taxon>
        <taxon>Rhabditina</taxon>
        <taxon>Diplogasteromorpha</taxon>
        <taxon>Diplogasteroidea</taxon>
        <taxon>Neodiplogasteridae</taxon>
        <taxon>Pristionchus</taxon>
    </lineage>
</organism>
<accession>A0AAN4ZGZ0</accession>
<evidence type="ECO:0000313" key="2">
    <source>
        <dbReference type="EMBL" id="GMR37752.1"/>
    </source>
</evidence>
<feature type="compositionally biased region" description="Polar residues" evidence="1">
    <location>
        <begin position="92"/>
        <end position="104"/>
    </location>
</feature>
<proteinExistence type="predicted"/>
<feature type="region of interest" description="Disordered" evidence="1">
    <location>
        <begin position="81"/>
        <end position="104"/>
    </location>
</feature>
<dbReference type="AlphaFoldDB" id="A0AAN4ZGZ0"/>